<gene>
    <name evidence="1" type="ORF">IE877_13180</name>
</gene>
<dbReference type="Proteomes" id="UP000652176">
    <property type="component" value="Unassembled WGS sequence"/>
</dbReference>
<organism evidence="1 2">
    <name type="scientific">Methylomonas albis</name>
    <dbReference type="NCBI Taxonomy" id="1854563"/>
    <lineage>
        <taxon>Bacteria</taxon>
        <taxon>Pseudomonadati</taxon>
        <taxon>Pseudomonadota</taxon>
        <taxon>Gammaproteobacteria</taxon>
        <taxon>Methylococcales</taxon>
        <taxon>Methylococcaceae</taxon>
        <taxon>Methylomonas</taxon>
    </lineage>
</organism>
<reference evidence="1 2" key="1">
    <citation type="submission" date="2020-09" db="EMBL/GenBank/DDBJ databases">
        <title>Methylomonas albis sp. nov. and Methylomonas fluvii sp. nov.: Two cold-adapted methanotrophs from the River Elbe and an amended description of Methylovulum psychrotolerans strain Eb1.</title>
        <authorList>
            <person name="Bussmann I.K."/>
            <person name="Klings K.-W."/>
            <person name="Warnstedt J."/>
            <person name="Hoppert M."/>
            <person name="Saborowski A."/>
            <person name="Horn F."/>
            <person name="Liebner S."/>
        </authorList>
    </citation>
    <scope>NUCLEOTIDE SEQUENCE [LARGE SCALE GENOMIC DNA]</scope>
    <source>
        <strain evidence="1 2">EbA</strain>
    </source>
</reference>
<sequence length="203" mass="22187">MPKSTFIPAADHDFLVWFDHFLANLTPERGVAADNLTALKSASDDFHAKTAFANNAAATAKQATADKNDSRRLAESLIRAEARRIKARADYTGGLGAQMGIEGAEYTNDLATSNPNLIGIDQTGGKVSLSFTKYNSEGINIYCQRENDADWVLLGRATVSPYADNRPLLQPGKPELRRYTAIYMLKDKEVGQFSNDLVINCAP</sequence>
<dbReference type="EMBL" id="JACXSS010000001">
    <property type="protein sequence ID" value="MBD9356823.1"/>
    <property type="molecule type" value="Genomic_DNA"/>
</dbReference>
<proteinExistence type="predicted"/>
<protein>
    <recommendedName>
        <fullName evidence="3">DM13 domain-containing protein</fullName>
    </recommendedName>
</protein>
<evidence type="ECO:0000313" key="2">
    <source>
        <dbReference type="Proteomes" id="UP000652176"/>
    </source>
</evidence>
<keyword evidence="2" id="KW-1185">Reference proteome</keyword>
<comment type="caution">
    <text evidence="1">The sequence shown here is derived from an EMBL/GenBank/DDBJ whole genome shotgun (WGS) entry which is preliminary data.</text>
</comment>
<name>A0ABR9D112_9GAMM</name>
<evidence type="ECO:0000313" key="1">
    <source>
        <dbReference type="EMBL" id="MBD9356823.1"/>
    </source>
</evidence>
<dbReference type="RefSeq" id="WP_192375146.1">
    <property type="nucleotide sequence ID" value="NZ_CAJHIV010000001.1"/>
</dbReference>
<evidence type="ECO:0008006" key="3">
    <source>
        <dbReference type="Google" id="ProtNLM"/>
    </source>
</evidence>
<accession>A0ABR9D112</accession>